<dbReference type="EMBL" id="BAAASD010000003">
    <property type="protein sequence ID" value="GAA2329300.1"/>
    <property type="molecule type" value="Genomic_DNA"/>
</dbReference>
<evidence type="ECO:0000313" key="2">
    <source>
        <dbReference type="EMBL" id="GAA2329300.1"/>
    </source>
</evidence>
<reference evidence="3" key="1">
    <citation type="journal article" date="2019" name="Int. J. Syst. Evol. Microbiol.">
        <title>The Global Catalogue of Microorganisms (GCM) 10K type strain sequencing project: providing services to taxonomists for standard genome sequencing and annotation.</title>
        <authorList>
            <consortium name="The Broad Institute Genomics Platform"/>
            <consortium name="The Broad Institute Genome Sequencing Center for Infectious Disease"/>
            <person name="Wu L."/>
            <person name="Ma J."/>
        </authorList>
    </citation>
    <scope>NUCLEOTIDE SEQUENCE [LARGE SCALE GENOMIC DNA]</scope>
    <source>
        <strain evidence="3">JCM 4316</strain>
    </source>
</reference>
<keyword evidence="3" id="KW-1185">Reference proteome</keyword>
<dbReference type="InterPro" id="IPR006748">
    <property type="entry name" value="NH2Glyco/OHUrea_AB-resist_kin"/>
</dbReference>
<protein>
    <submittedName>
        <fullName evidence="2">Aminoglycoside phosphotransferase family protein</fullName>
    </submittedName>
</protein>
<dbReference type="Proteomes" id="UP001500253">
    <property type="component" value="Unassembled WGS sequence"/>
</dbReference>
<feature type="compositionally biased region" description="Low complexity" evidence="1">
    <location>
        <begin position="31"/>
        <end position="45"/>
    </location>
</feature>
<name>A0ABP5SE81_9ACTN</name>
<accession>A0ABP5SE81</accession>
<organism evidence="2 3">
    <name type="scientific">Streptomyces cuspidosporus</name>
    <dbReference type="NCBI Taxonomy" id="66882"/>
    <lineage>
        <taxon>Bacteria</taxon>
        <taxon>Bacillati</taxon>
        <taxon>Actinomycetota</taxon>
        <taxon>Actinomycetes</taxon>
        <taxon>Kitasatosporales</taxon>
        <taxon>Streptomycetaceae</taxon>
        <taxon>Streptomyces</taxon>
    </lineage>
</organism>
<sequence>MTPARGPGTPTTSFARPIPTLWTPKETFSMNTSTPRTSTPNTSTPIDVPDAFAASYGTQGASARAWLARLPRLGGDFLDRWELRPDGPSAHGMASLVLPVRRADGTPAVLKLQEPREETAGVAAGLRAWRGDGVVRLLDHDEESGTQLLERLDAGRPLSSLADDHAAMGILAELMARLTSVPAPEGLRGLGDIAAAMLDTTPRAVRALRDPAERRLVRDCASAVAELLGEPGDRLLHWDLHYDNVLAGEREPWLAIDPEPLAGDPGFELLPALDNRWDEVVATGDVARAVLRRFDLLTEVLGLDRRRAVGWTLGRVLQNALWDIEDGKPALEPAQVAIATALMRHR</sequence>
<evidence type="ECO:0000256" key="1">
    <source>
        <dbReference type="SAM" id="MobiDB-lite"/>
    </source>
</evidence>
<feature type="region of interest" description="Disordered" evidence="1">
    <location>
        <begin position="1"/>
        <end position="45"/>
    </location>
</feature>
<evidence type="ECO:0000313" key="3">
    <source>
        <dbReference type="Proteomes" id="UP001500253"/>
    </source>
</evidence>
<dbReference type="SUPFAM" id="SSF56112">
    <property type="entry name" value="Protein kinase-like (PK-like)"/>
    <property type="match status" value="1"/>
</dbReference>
<dbReference type="InterPro" id="IPR011009">
    <property type="entry name" value="Kinase-like_dom_sf"/>
</dbReference>
<gene>
    <name evidence="2" type="ORF">GCM10010246_09970</name>
</gene>
<proteinExistence type="predicted"/>
<comment type="caution">
    <text evidence="2">The sequence shown here is derived from an EMBL/GenBank/DDBJ whole genome shotgun (WGS) entry which is preliminary data.</text>
</comment>
<dbReference type="Pfam" id="PF04655">
    <property type="entry name" value="APH_6_hur"/>
    <property type="match status" value="1"/>
</dbReference>